<feature type="chain" id="PRO_5047477160" description="NocE" evidence="2">
    <location>
        <begin position="17"/>
        <end position="1283"/>
    </location>
</feature>
<comment type="caution">
    <text evidence="3">The sequence shown here is derived from an EMBL/GenBank/DDBJ whole genome shotgun (WGS) entry which is preliminary data.</text>
</comment>
<dbReference type="Gene3D" id="1.10.530.10">
    <property type="match status" value="1"/>
</dbReference>
<gene>
    <name evidence="3" type="ORF">GCM10023191_029810</name>
</gene>
<dbReference type="Gene3D" id="3.40.50.1110">
    <property type="entry name" value="SGNH hydrolase"/>
    <property type="match status" value="1"/>
</dbReference>
<protein>
    <recommendedName>
        <fullName evidence="5">NocE</fullName>
    </recommendedName>
</protein>
<reference evidence="4" key="1">
    <citation type="journal article" date="2019" name="Int. J. Syst. Evol. Microbiol.">
        <title>The Global Catalogue of Microorganisms (GCM) 10K type strain sequencing project: providing services to taxonomists for standard genome sequencing and annotation.</title>
        <authorList>
            <consortium name="The Broad Institute Genomics Platform"/>
            <consortium name="The Broad Institute Genome Sequencing Center for Infectious Disease"/>
            <person name="Wu L."/>
            <person name="Ma J."/>
        </authorList>
    </citation>
    <scope>NUCLEOTIDE SEQUENCE [LARGE SCALE GENOMIC DNA]</scope>
    <source>
        <strain evidence="4">JCM 17933</strain>
    </source>
</reference>
<feature type="region of interest" description="Disordered" evidence="1">
    <location>
        <begin position="389"/>
        <end position="408"/>
    </location>
</feature>
<dbReference type="InterPro" id="IPR036514">
    <property type="entry name" value="SGNH_hydro_sf"/>
</dbReference>
<dbReference type="InterPro" id="IPR037460">
    <property type="entry name" value="SEST-like"/>
</dbReference>
<dbReference type="PANTHER" id="PTHR37981">
    <property type="entry name" value="LIPASE 2"/>
    <property type="match status" value="1"/>
</dbReference>
<sequence>MSMVCSLCLPATLATASTPGPTGAGKKATPSAAGGTIDARQRDSVLPKGWRTSGDVTWTTVGDATGLHLLAADASSGYTWRTVATLAEPGLDADQWIGNACLTASGRRAVVVYAPRTFTNTAELARRGAFTAVVDMRSGAVKKLPITTSLSYFNPGCGTGESAILTQEGDEDLGATRLVRLDTATARTGRALKIKGQVTSAVPTDSGITAAYGKLLARFSATGKMTPLAATANVPFDLRADGQGGVSYLDRLNNQVRVQRTVGKQTSTLANGALGKVGLQAGTGGKVFITGSPSELAALPSAVRHLNVSTTAQVSTRGGLVLTRVDSSYAAMREVGAPVEADRPEIVRMRAVVPATGKTVGFDVRPGKRVSGRYADGRKPVRLAGAAPDRKMGRAVAGSPSNPVDDDRWCSVPRNDVKSQAYQPTARQVEWAVDLAVLGQLNVTRPANYRGFGLPSYTPQGMFPVPGLAGGGHVPPQVFLGILSQESNLWQADRYSEPGAYSNPLIGNFYGLTRDDKTGEITDWTIHWGQAVDCGYGISQMTDGMRMAGHEKSGETALPLTQQRAIALDYAANIAAGLKLVSDKWNQLYSIMTVNNADPTRIENWYFATWAYNSGFHTQSEAGQNHGVWGLGWFNNPANPRYDHDRLPFLYNNSWADAAHPERWTYPEKVLGFASWSIDTPDGPGFRPAWWNTETQRLQATPPVNQFCDASDDCEPGQKYPPTDPEMSGEPAGPCAHTYNGLYDLHCYYHQSSTWKSDCDDTCGHELIRFDPGYPEQPDGTHYPPQCDQHAGLPSGALVIDDVAGGTYIPRCGTSVASSGTFTFDFDPNNTNPATYSSKIDLHQLGGGSGGHFWLVHTRPSGSIFAVKGSWTLNQAVNGWARVMIHTPDYGAHTRQADYVLNDVLHSHRVVEQRTQANKWVSLGVFKFAGTPKVTLENETEDGSGIEDLAWDSIAIQPLSAKPKNIVVSLGDSYSSGEGASAQSNPSDYYKETDVDGPDKAPWRDACHRSPNAWSRQGTLADDGDSVGYRSDHWDPALDYHLIACSGAKTGNVLSGDVAGISGGSDEYGELPQLSQGYLDVNTTLVTISIGGNNARFTDIVKQCIYRAGPEVCQDSTLSGDTEPLSSAEPTRIKGPVRDAMKTVLLEIHRQAPNAEILFMGYPRLLDGNGQCIVGIGTAEAPWMNQMADLLDEQMSGAAADATADGAPVTFADPRSSFAGQAICGDPETIHGIVTDQTPGDTGDPVLGIPGLPAVSAQSFHPKIAGATTYSRVFSATLRTMGM</sequence>
<organism evidence="3 4">
    <name type="scientific">Actinoallomurus oryzae</name>
    <dbReference type="NCBI Taxonomy" id="502180"/>
    <lineage>
        <taxon>Bacteria</taxon>
        <taxon>Bacillati</taxon>
        <taxon>Actinomycetota</taxon>
        <taxon>Actinomycetes</taxon>
        <taxon>Streptosporangiales</taxon>
        <taxon>Thermomonosporaceae</taxon>
        <taxon>Actinoallomurus</taxon>
    </lineage>
</organism>
<feature type="signal peptide" evidence="2">
    <location>
        <begin position="1"/>
        <end position="16"/>
    </location>
</feature>
<dbReference type="SUPFAM" id="SSF52266">
    <property type="entry name" value="SGNH hydrolase"/>
    <property type="match status" value="1"/>
</dbReference>
<keyword evidence="2" id="KW-0732">Signal</keyword>
<dbReference type="EMBL" id="BAABHF010000019">
    <property type="protein sequence ID" value="GAA4493022.1"/>
    <property type="molecule type" value="Genomic_DNA"/>
</dbReference>
<dbReference type="Proteomes" id="UP001500503">
    <property type="component" value="Unassembled WGS sequence"/>
</dbReference>
<dbReference type="InterPro" id="IPR023346">
    <property type="entry name" value="Lysozyme-like_dom_sf"/>
</dbReference>
<evidence type="ECO:0000313" key="4">
    <source>
        <dbReference type="Proteomes" id="UP001500503"/>
    </source>
</evidence>
<evidence type="ECO:0008006" key="5">
    <source>
        <dbReference type="Google" id="ProtNLM"/>
    </source>
</evidence>
<accession>A0ABP8PXK1</accession>
<proteinExistence type="predicted"/>
<evidence type="ECO:0000313" key="3">
    <source>
        <dbReference type="EMBL" id="GAA4493022.1"/>
    </source>
</evidence>
<name>A0ABP8PXK1_9ACTN</name>
<feature type="region of interest" description="Disordered" evidence="1">
    <location>
        <begin position="17"/>
        <end position="40"/>
    </location>
</feature>
<keyword evidence="4" id="KW-1185">Reference proteome</keyword>
<evidence type="ECO:0000256" key="2">
    <source>
        <dbReference type="SAM" id="SignalP"/>
    </source>
</evidence>
<dbReference type="SUPFAM" id="SSF53955">
    <property type="entry name" value="Lysozyme-like"/>
    <property type="match status" value="1"/>
</dbReference>
<dbReference type="CDD" id="cd01823">
    <property type="entry name" value="SEST_like"/>
    <property type="match status" value="1"/>
</dbReference>
<feature type="compositionally biased region" description="Polar residues" evidence="1">
    <location>
        <begin position="973"/>
        <end position="987"/>
    </location>
</feature>
<feature type="region of interest" description="Disordered" evidence="1">
    <location>
        <begin position="973"/>
        <end position="997"/>
    </location>
</feature>
<evidence type="ECO:0000256" key="1">
    <source>
        <dbReference type="SAM" id="MobiDB-lite"/>
    </source>
</evidence>
<dbReference type="PANTHER" id="PTHR37981:SF1">
    <property type="entry name" value="SGNH HYDROLASE-TYPE ESTERASE DOMAIN-CONTAINING PROTEIN"/>
    <property type="match status" value="1"/>
</dbReference>